<evidence type="ECO:0000313" key="4">
    <source>
        <dbReference type="Proteomes" id="UP001430356"/>
    </source>
</evidence>
<dbReference type="Gene3D" id="2.130.10.10">
    <property type="entry name" value="YVTN repeat-like/Quinoprotein amine dehydrogenase"/>
    <property type="match status" value="3"/>
</dbReference>
<dbReference type="Pfam" id="PF23726">
    <property type="entry name" value="Beta-prop_RSE1_2nd"/>
    <property type="match status" value="1"/>
</dbReference>
<dbReference type="Gene3D" id="1.10.150.910">
    <property type="match status" value="1"/>
</dbReference>
<dbReference type="GO" id="GO:0003676">
    <property type="term" value="F:nucleic acid binding"/>
    <property type="evidence" value="ECO:0007669"/>
    <property type="project" value="InterPro"/>
</dbReference>
<accession>A0AAW0EMU2</accession>
<sequence>MYVVSTTRPPAAAFGAAVGNFCGGDSAYVAVNRGTLLSVYACRQDNSGIDHLHDFYMHGTLKYVCAIPVADAAAPHTLARHLLFLCTVKQQIVLVALERTLDTSTDASPLRMTTLFQSEPDTCLYQYDPGEVELCCCTSAAAAASPPLVAFALTRGELFVFDVFAALARDAVKRRQSSHLTRLFSPDTVASVTRRAKVDVFSRCYMDCTEYDVKDMTFGCVSTPFRGLPPHAITAPQRAASAAAGAAAAASMKGDAALSSSSALYLLYADPHGKVHVSEYELTSLPMSATDVAGESSSVGGPVRPPARLPLPAAGSAGPVQRVRRCGLVQPNVDPTATRIVASRHGLFVVGNHLVTLVHQLRPRKSVFSREIPSRHGIVDVGCAAVSTDASELVIGFSDGVLARVAVVPGSAASDDAELEFRFLSQPAPTVPTEVVALRADLYLVCSRFDSSFTVHLENVSCERVLHNCGPVLDMTAHHSGARCSVVASTGIQRGGGVSVLRSAVMLREQASVLLRCHPQRILCAGGLLCVAAATATANRFFRVSVPALTLDELPPHLFPELLSRHVLVEVGCDAAPDHLTLVSTRGIAWLRFLPARCEVVAEQPRRADEADVLFAVVRRGLTILCDGAAVSVYRGRELAYTVPSPTDVAVSALSLVSATLMAVGYWDGSVVLYELGRRRADAAGRLVLNSVPRSIVCVADSPLLYIGRLDGFLVETTTELLRRGEARRSVFVAARPLELQELGGPQPGLLCLGDAPLVVLCGAGGEAQLTGLHLMGVTAAATVDAGLQCHAMYSRRDGRLHIGFLEALEKTSRTFLPLGETITQLHETPAWGGYAVAVRKVEGDEVLFLPAAVVEAPWSADLAAWRAAAAPLLENERCVFLETVRLGGAEGGERTGAMSSEAEEEEWPPLLLVGSSFTFPDEQRARSGRITWFALRESHQRQRLHLIASKDIGGALQCCAAVPNYKGRIALGVNGCVCLYKWNREDATFVAEERCRVGLTVTKLIPVHNTRLAASVLVALDVRYSAFFIEVDTLQGSLRVLCRDAHLRGVMDGHVSPDGDDLCLFDDNLNFTALSVVPLPPAEAADGGAAQPAAAAPQYRFEVRAQYHMGDLVTCVRQGTFAAASLMDPPASVMPPLASLEPRLRLPGVDGPQLIFATAHGGFGVVTPVCAATYLVLRALEVSLERVVQPLAGLPHRGFRDVLRTGQERGVSYLASETGCALARERLGGSAAFNTVDGDTVERFVRLHPQEKRHVCRAATDAFLHAFARCVDEAGRFVAPPARQEQCDLGAPGTPLPPFVDQRNETVALANTFLQEGGLPPLPFAAEALEQQLVNLQRLH</sequence>
<dbReference type="EMBL" id="JAECZO010000053">
    <property type="protein sequence ID" value="KAK7195413.1"/>
    <property type="molecule type" value="Genomic_DNA"/>
</dbReference>
<dbReference type="GO" id="GO:0005634">
    <property type="term" value="C:nucleus"/>
    <property type="evidence" value="ECO:0007669"/>
    <property type="project" value="InterPro"/>
</dbReference>
<evidence type="ECO:0000259" key="2">
    <source>
        <dbReference type="Pfam" id="PF23726"/>
    </source>
</evidence>
<dbReference type="InterPro" id="IPR015943">
    <property type="entry name" value="WD40/YVTN_repeat-like_dom_sf"/>
</dbReference>
<keyword evidence="4" id="KW-1185">Reference proteome</keyword>
<dbReference type="InterPro" id="IPR050358">
    <property type="entry name" value="RSE1/DDB1/CFT1"/>
</dbReference>
<gene>
    <name evidence="3" type="ORF">NESM_000468300</name>
</gene>
<reference evidence="3 4" key="1">
    <citation type="journal article" date="2021" name="MBio">
        <title>A New Model Trypanosomatid, Novymonas esmeraldas: Genomic Perception of Its 'Candidatus Pandoraea novymonadis' Endosymbiont.</title>
        <authorList>
            <person name="Zakharova A."/>
            <person name="Saura A."/>
            <person name="Butenko A."/>
            <person name="Podesvova L."/>
            <person name="Warmusova S."/>
            <person name="Kostygov A.Y."/>
            <person name="Nenarokova A."/>
            <person name="Lukes J."/>
            <person name="Opperdoes F.R."/>
            <person name="Yurchenko V."/>
        </authorList>
    </citation>
    <scope>NUCLEOTIDE SEQUENCE [LARGE SCALE GENOMIC DNA]</scope>
    <source>
        <strain evidence="3 4">E262AT.01</strain>
    </source>
</reference>
<proteinExistence type="predicted"/>
<dbReference type="Proteomes" id="UP001430356">
    <property type="component" value="Unassembled WGS sequence"/>
</dbReference>
<dbReference type="Pfam" id="PF03178">
    <property type="entry name" value="CPSF_A"/>
    <property type="match status" value="1"/>
</dbReference>
<organism evidence="3 4">
    <name type="scientific">Novymonas esmeraldas</name>
    <dbReference type="NCBI Taxonomy" id="1808958"/>
    <lineage>
        <taxon>Eukaryota</taxon>
        <taxon>Discoba</taxon>
        <taxon>Euglenozoa</taxon>
        <taxon>Kinetoplastea</taxon>
        <taxon>Metakinetoplastina</taxon>
        <taxon>Trypanosomatida</taxon>
        <taxon>Trypanosomatidae</taxon>
        <taxon>Novymonas</taxon>
    </lineage>
</organism>
<dbReference type="PANTHER" id="PTHR10644">
    <property type="entry name" value="DNA REPAIR/RNA PROCESSING CPSF FAMILY"/>
    <property type="match status" value="1"/>
</dbReference>
<evidence type="ECO:0000313" key="3">
    <source>
        <dbReference type="EMBL" id="KAK7195413.1"/>
    </source>
</evidence>
<protein>
    <submittedName>
        <fullName evidence="3">CPSF-domain protein</fullName>
    </submittedName>
</protein>
<feature type="domain" description="RSE1/DDB1/CPSF1 C-terminal" evidence="1">
    <location>
        <begin position="872"/>
        <end position="1246"/>
    </location>
</feature>
<dbReference type="InterPro" id="IPR058543">
    <property type="entry name" value="Beta-prop_RSE1/DDB1/CPSF1_2nd"/>
</dbReference>
<evidence type="ECO:0000259" key="1">
    <source>
        <dbReference type="Pfam" id="PF03178"/>
    </source>
</evidence>
<dbReference type="InterPro" id="IPR004871">
    <property type="entry name" value="RSE1/DDB1/CPSF1_C"/>
</dbReference>
<name>A0AAW0EMU2_9TRYP</name>
<feature type="domain" description="RSE1/DDB1/CPSF1 second beta-propeller" evidence="2">
    <location>
        <begin position="583"/>
        <end position="803"/>
    </location>
</feature>
<comment type="caution">
    <text evidence="3">The sequence shown here is derived from an EMBL/GenBank/DDBJ whole genome shotgun (WGS) entry which is preliminary data.</text>
</comment>